<evidence type="ECO:0000256" key="1">
    <source>
        <dbReference type="SAM" id="MobiDB-lite"/>
    </source>
</evidence>
<dbReference type="Pfam" id="PF09994">
    <property type="entry name" value="T6SS_Tle1-like_cat"/>
    <property type="match status" value="2"/>
</dbReference>
<dbReference type="InterPro" id="IPR018712">
    <property type="entry name" value="Tle1-like_cat"/>
</dbReference>
<sequence>MKLTSPFRVRDVDLPYVESPYWAQEQIARRAQAPGGHLWSLGADLNLSTSEGQRGYRRLLEQVGDGSLVLVDDHPRSPIVEWDGSRWVKAAGALPRYYQSLVGERLGRLNARGLTPGDVAQARYPAWAVSRPSSPPEPRREPAPPPPPAPEPARQRILEIGVFFDGTGNNRENDRQRTDRDITNVAKLFDLYRYEGESGDFHPIYIHGVGTVTGQMGQGGLENMRNLSGLAFGVGPEGGHARIELALNQLRPILKANEDALVIFDVFGFSRGAALARHFVNLIHGWPETLLVPDFRPGLPTPRVPLRRIEAFPPAPIPFPQVRFVGLFDTVGSFYLPGNARNLDFNLHLAPGSAMRVVQFTAHHEIRRNFPLSSLADPQGNLPGNFSEIALPGAHSDVGGGYENPEVDFVNHEELLVRRRAGLGSNGRTIRLAQEEAAARGLEFRVEPPDVLEIERRATRKELAIHALHQMHPLALQMGVPLRRLDDAEPDHTLPAELKNAWEAWQKAGALLDDARSYLQGYIHTSHRQESLAHAPEASGVRRVFANRAASVFDASREAQDA</sequence>
<reference evidence="3 4" key="1">
    <citation type="submission" date="2023-04" db="EMBL/GenBank/DDBJ databases">
        <title>Halomonas strains isolated from rhizosphere soil.</title>
        <authorList>
            <person name="Xu L."/>
            <person name="Sun J.-Q."/>
        </authorList>
    </citation>
    <scope>NUCLEOTIDE SEQUENCE [LARGE SCALE GENOMIC DNA]</scope>
    <source>
        <strain evidence="3 4">LN1S58</strain>
    </source>
</reference>
<gene>
    <name evidence="3" type="ORF">QLQ84_11105</name>
</gene>
<protein>
    <submittedName>
        <fullName evidence="3">DUF2235 domain-containing protein</fullName>
    </submittedName>
</protein>
<accession>A0ABT6VK24</accession>
<comment type="caution">
    <text evidence="3">The sequence shown here is derived from an EMBL/GenBank/DDBJ whole genome shotgun (WGS) entry which is preliminary data.</text>
</comment>
<evidence type="ECO:0000313" key="4">
    <source>
        <dbReference type="Proteomes" id="UP001244242"/>
    </source>
</evidence>
<organism evidence="3 4">
    <name type="scientific">Halomonas kalidii</name>
    <dbReference type="NCBI Taxonomy" id="3043293"/>
    <lineage>
        <taxon>Bacteria</taxon>
        <taxon>Pseudomonadati</taxon>
        <taxon>Pseudomonadota</taxon>
        <taxon>Gammaproteobacteria</taxon>
        <taxon>Oceanospirillales</taxon>
        <taxon>Halomonadaceae</taxon>
        <taxon>Halomonas</taxon>
    </lineage>
</organism>
<proteinExistence type="predicted"/>
<dbReference type="RefSeq" id="WP_282721798.1">
    <property type="nucleotide sequence ID" value="NZ_JASCQO010000035.1"/>
</dbReference>
<evidence type="ECO:0000259" key="2">
    <source>
        <dbReference type="Pfam" id="PF09994"/>
    </source>
</evidence>
<name>A0ABT6VK24_9GAMM</name>
<evidence type="ECO:0000313" key="3">
    <source>
        <dbReference type="EMBL" id="MDI5934336.1"/>
    </source>
</evidence>
<feature type="region of interest" description="Disordered" evidence="1">
    <location>
        <begin position="128"/>
        <end position="153"/>
    </location>
</feature>
<feature type="domain" description="T6SS Phospholipase effector Tle1-like catalytic" evidence="2">
    <location>
        <begin position="320"/>
        <end position="406"/>
    </location>
</feature>
<feature type="domain" description="T6SS Phospholipase effector Tle1-like catalytic" evidence="2">
    <location>
        <begin position="162"/>
        <end position="284"/>
    </location>
</feature>
<dbReference type="PANTHER" id="PTHR33840:SF1">
    <property type="entry name" value="TLE1 PHOSPHOLIPASE DOMAIN-CONTAINING PROTEIN"/>
    <property type="match status" value="1"/>
</dbReference>
<dbReference type="PANTHER" id="PTHR33840">
    <property type="match status" value="1"/>
</dbReference>
<dbReference type="Proteomes" id="UP001244242">
    <property type="component" value="Unassembled WGS sequence"/>
</dbReference>
<dbReference type="EMBL" id="JASCQO010000035">
    <property type="protein sequence ID" value="MDI5934336.1"/>
    <property type="molecule type" value="Genomic_DNA"/>
</dbReference>
<keyword evidence="4" id="KW-1185">Reference proteome</keyword>